<dbReference type="Gene3D" id="2.60.120.10">
    <property type="entry name" value="Jelly Rolls"/>
    <property type="match status" value="1"/>
</dbReference>
<protein>
    <recommendedName>
        <fullName evidence="1">Cupin type-2 domain-containing protein</fullName>
    </recommendedName>
</protein>
<comment type="caution">
    <text evidence="2">The sequence shown here is derived from an EMBL/GenBank/DDBJ whole genome shotgun (WGS) entry which is preliminary data.</text>
</comment>
<dbReference type="SUPFAM" id="SSF51182">
    <property type="entry name" value="RmlC-like cupins"/>
    <property type="match status" value="1"/>
</dbReference>
<dbReference type="EMBL" id="MDYN01000037">
    <property type="protein sequence ID" value="OQD80296.1"/>
    <property type="molecule type" value="Genomic_DNA"/>
</dbReference>
<dbReference type="AlphaFoldDB" id="A0A1V6PUX9"/>
<evidence type="ECO:0000313" key="2">
    <source>
        <dbReference type="EMBL" id="OQD80296.1"/>
    </source>
</evidence>
<name>A0A1V6PUX9_9EURO</name>
<organism evidence="2 3">
    <name type="scientific">Penicillium antarcticum</name>
    <dbReference type="NCBI Taxonomy" id="416450"/>
    <lineage>
        <taxon>Eukaryota</taxon>
        <taxon>Fungi</taxon>
        <taxon>Dikarya</taxon>
        <taxon>Ascomycota</taxon>
        <taxon>Pezizomycotina</taxon>
        <taxon>Eurotiomycetes</taxon>
        <taxon>Eurotiomycetidae</taxon>
        <taxon>Eurotiales</taxon>
        <taxon>Aspergillaceae</taxon>
        <taxon>Penicillium</taxon>
    </lineage>
</organism>
<evidence type="ECO:0000313" key="3">
    <source>
        <dbReference type="Proteomes" id="UP000191672"/>
    </source>
</evidence>
<dbReference type="Pfam" id="PF07883">
    <property type="entry name" value="Cupin_2"/>
    <property type="match status" value="1"/>
</dbReference>
<dbReference type="InterPro" id="IPR013096">
    <property type="entry name" value="Cupin_2"/>
</dbReference>
<dbReference type="OrthoDB" id="5840532at2759"/>
<dbReference type="STRING" id="416450.A0A1V6PUX9"/>
<dbReference type="PANTHER" id="PTHR36156:SF3">
    <property type="entry name" value="CUPIN 2 CONSERVED BARREL DOMAIN-CONTAINING PROTEIN"/>
    <property type="match status" value="1"/>
</dbReference>
<proteinExistence type="predicted"/>
<gene>
    <name evidence="2" type="ORF">PENANT_c037G02235</name>
</gene>
<dbReference type="PANTHER" id="PTHR36156">
    <property type="entry name" value="SLR2101 PROTEIN"/>
    <property type="match status" value="1"/>
</dbReference>
<dbReference type="InterPro" id="IPR047142">
    <property type="entry name" value="OryJ/VirC-like"/>
</dbReference>
<sequence length="189" mass="21405">MLSYKKNDLPYIHRYITTHNTEGEAVFLPHAQVPDYLPSKPAGEDGEIALLYATTSMPVSVDDEADVAMYDEFLHQPPGITTDGGTVFRMIDLRPGKATPMHRTVSVDYGVILEGEVDLVLDSGSKRHMHRGDVSVQRGTAHSFRNRSDKKWCRMLFVFLPMNKLTIRGEELGDEVYEDDYDKPDKKDD</sequence>
<feature type="domain" description="Cupin type-2" evidence="1">
    <location>
        <begin position="91"/>
        <end position="159"/>
    </location>
</feature>
<dbReference type="InterPro" id="IPR011051">
    <property type="entry name" value="RmlC_Cupin_sf"/>
</dbReference>
<dbReference type="CDD" id="cd02231">
    <property type="entry name" value="cupin_BLL6423-like"/>
    <property type="match status" value="1"/>
</dbReference>
<dbReference type="InterPro" id="IPR014710">
    <property type="entry name" value="RmlC-like_jellyroll"/>
</dbReference>
<reference evidence="3" key="1">
    <citation type="journal article" date="2017" name="Nat. Microbiol.">
        <title>Global analysis of biosynthetic gene clusters reveals vast potential of secondary metabolite production in Penicillium species.</title>
        <authorList>
            <person name="Nielsen J.C."/>
            <person name="Grijseels S."/>
            <person name="Prigent S."/>
            <person name="Ji B."/>
            <person name="Dainat J."/>
            <person name="Nielsen K.F."/>
            <person name="Frisvad J.C."/>
            <person name="Workman M."/>
            <person name="Nielsen J."/>
        </authorList>
    </citation>
    <scope>NUCLEOTIDE SEQUENCE [LARGE SCALE GENOMIC DNA]</scope>
    <source>
        <strain evidence="3">IBT 31811</strain>
    </source>
</reference>
<accession>A0A1V6PUX9</accession>
<evidence type="ECO:0000259" key="1">
    <source>
        <dbReference type="Pfam" id="PF07883"/>
    </source>
</evidence>
<dbReference type="Proteomes" id="UP000191672">
    <property type="component" value="Unassembled WGS sequence"/>
</dbReference>
<keyword evidence="3" id="KW-1185">Reference proteome</keyword>